<evidence type="ECO:0000256" key="3">
    <source>
        <dbReference type="ARBA" id="ARBA00022630"/>
    </source>
</evidence>
<organism evidence="14 15">
    <name type="scientific">Desulfomonile tiedjei</name>
    <dbReference type="NCBI Taxonomy" id="2358"/>
    <lineage>
        <taxon>Bacteria</taxon>
        <taxon>Pseudomonadati</taxon>
        <taxon>Thermodesulfobacteriota</taxon>
        <taxon>Desulfomonilia</taxon>
        <taxon>Desulfomonilales</taxon>
        <taxon>Desulfomonilaceae</taxon>
        <taxon>Desulfomonile</taxon>
    </lineage>
</organism>
<feature type="transmembrane region" description="Helical" evidence="10">
    <location>
        <begin position="20"/>
        <end position="42"/>
    </location>
</feature>
<name>A0A9D6Z409_9BACT</name>
<dbReference type="SUPFAM" id="SSF51905">
    <property type="entry name" value="FAD/NAD(P)-binding domain"/>
    <property type="match status" value="1"/>
</dbReference>
<feature type="transmembrane region" description="Helical" evidence="10">
    <location>
        <begin position="145"/>
        <end position="164"/>
    </location>
</feature>
<comment type="cofactor">
    <cofactor evidence="1">
        <name>FAD</name>
        <dbReference type="ChEBI" id="CHEBI:57692"/>
    </cofactor>
</comment>
<feature type="domain" description="FAD/NAD(P)-binding" evidence="12">
    <location>
        <begin position="295"/>
        <end position="611"/>
    </location>
</feature>
<comment type="caution">
    <text evidence="14">The sequence shown here is derived from an EMBL/GenBank/DDBJ whole genome shotgun (WGS) entry which is preliminary data.</text>
</comment>
<dbReference type="InterPro" id="IPR023753">
    <property type="entry name" value="FAD/NAD-binding_dom"/>
</dbReference>
<dbReference type="GO" id="GO:0003955">
    <property type="term" value="F:NAD(P)H dehydrogenase (quinone) activity"/>
    <property type="evidence" value="ECO:0007669"/>
    <property type="project" value="TreeGrafter"/>
</dbReference>
<dbReference type="Pfam" id="PF09335">
    <property type="entry name" value="VTT_dom"/>
    <property type="match status" value="1"/>
</dbReference>
<keyword evidence="10" id="KW-0812">Transmembrane</keyword>
<dbReference type="InterPro" id="IPR012999">
    <property type="entry name" value="Pyr_OxRdtase_I_AS"/>
</dbReference>
<dbReference type="Pfam" id="PF07992">
    <property type="entry name" value="Pyr_redox_2"/>
    <property type="match status" value="1"/>
</dbReference>
<dbReference type="FunFam" id="3.30.390.30:FF:000001">
    <property type="entry name" value="Dihydrolipoyl dehydrogenase"/>
    <property type="match status" value="1"/>
</dbReference>
<sequence>MRKIAEKSEKHPERMGERGYTKLVFLLLIVSGLAISLFLLPFKQYVVAVLEWTKDLGVWGPIFLAGFYVLAAVLFLPGSVLTLGAGFLFGVPAGLATVWIGANLGACAAFLVGRTIAREWVAQKVKGNAKFAAIDEALGREGFKVVLLLRLSPVFPFDLLNYALGITKVSFRNYALASLIGMVPGTLMYVYFGSAARSLAEVAAGKVEGGIAGQAFFWFGLAATIAVALVVTRIARKSLKTAEVSASADPKPSQALPQTLLDEEVEVSPDDEHNRELVSNVHPPNWVNPQPAERYNLVVIGAGTAGLVTAAGAAGLGAKVALVERHLMGGDCLNYGCVPSKALIRSSRAYAEIRDSQNYGIDVDGKVTIAFSSVMERLRKLRAKISHHDSAKRLKDLGVDVFMGNARFTGPNTVEVDGKSLHFKKAVIATGARAVHPGIRGLAVAGFLTNETVFSLTARPSRLAVIGGGPIGCEMAQAFQRLGSQVMLFHKNDHILDREDRDAAEIIQNRFIGEGVRLILNSDLKEVELVNGEKIIHFEIGGKRESVAVDEILVGAGRAPNVENLNLEAAGVQYDTRRGVFVDDHLQTANPAIFAAGDVSMNYKFTHTADAAARIVIQNALFKGSKKLSALTVPWCTYTDPEIAHVGMYERDASKHGIAVDTFVKSLAEVDRAMLDGEDEGFVKIHVKKGTDQILGATIVAAHAGEMISELTLAMVGKLGLGTISGVIHPYPTQAEAIKQAADAYNRTRLTPLVKTLFTKWLSWTR</sequence>
<keyword evidence="8 9" id="KW-0676">Redox-active center</keyword>
<keyword evidence="6 9" id="KW-0560">Oxidoreductase</keyword>
<comment type="similarity">
    <text evidence="2 9">Belongs to the class-I pyridine nucleotide-disulfide oxidoreductase family.</text>
</comment>
<keyword evidence="7" id="KW-1015">Disulfide bond</keyword>
<keyword evidence="5" id="KW-0521">NADP</keyword>
<dbReference type="Proteomes" id="UP000807825">
    <property type="component" value="Unassembled WGS sequence"/>
</dbReference>
<keyword evidence="4 9" id="KW-0274">FAD</keyword>
<evidence type="ECO:0000313" key="15">
    <source>
        <dbReference type="Proteomes" id="UP000807825"/>
    </source>
</evidence>
<dbReference type="InterPro" id="IPR032816">
    <property type="entry name" value="VTT_dom"/>
</dbReference>
<accession>A0A9D6Z409</accession>
<evidence type="ECO:0000256" key="6">
    <source>
        <dbReference type="ARBA" id="ARBA00023002"/>
    </source>
</evidence>
<dbReference type="Gene3D" id="3.50.50.60">
    <property type="entry name" value="FAD/NAD(P)-binding domain"/>
    <property type="match status" value="2"/>
</dbReference>
<feature type="domain" description="VTT" evidence="13">
    <location>
        <begin position="76"/>
        <end position="194"/>
    </location>
</feature>
<evidence type="ECO:0000313" key="14">
    <source>
        <dbReference type="EMBL" id="MBI5250425.1"/>
    </source>
</evidence>
<evidence type="ECO:0000259" key="13">
    <source>
        <dbReference type="Pfam" id="PF09335"/>
    </source>
</evidence>
<keyword evidence="10" id="KW-1133">Transmembrane helix</keyword>
<dbReference type="SUPFAM" id="SSF55424">
    <property type="entry name" value="FAD/NAD-linked reductases, dimerisation (C-terminal) domain"/>
    <property type="match status" value="1"/>
</dbReference>
<dbReference type="InterPro" id="IPR036188">
    <property type="entry name" value="FAD/NAD-bd_sf"/>
</dbReference>
<feature type="transmembrane region" description="Helical" evidence="10">
    <location>
        <begin position="62"/>
        <end position="89"/>
    </location>
</feature>
<evidence type="ECO:0000256" key="1">
    <source>
        <dbReference type="ARBA" id="ARBA00001974"/>
    </source>
</evidence>
<protein>
    <submittedName>
        <fullName evidence="14">FAD-containing oxidoreductase</fullName>
    </submittedName>
</protein>
<evidence type="ECO:0000256" key="5">
    <source>
        <dbReference type="ARBA" id="ARBA00022857"/>
    </source>
</evidence>
<dbReference type="GO" id="GO:0050660">
    <property type="term" value="F:flavin adenine dinucleotide binding"/>
    <property type="evidence" value="ECO:0007669"/>
    <property type="project" value="TreeGrafter"/>
</dbReference>
<dbReference type="NCBIfam" id="NF004991">
    <property type="entry name" value="PRK06370.1-3"/>
    <property type="match status" value="1"/>
</dbReference>
<evidence type="ECO:0000256" key="4">
    <source>
        <dbReference type="ARBA" id="ARBA00022827"/>
    </source>
</evidence>
<dbReference type="EMBL" id="JACRDE010000344">
    <property type="protein sequence ID" value="MBI5250425.1"/>
    <property type="molecule type" value="Genomic_DNA"/>
</dbReference>
<evidence type="ECO:0000256" key="2">
    <source>
        <dbReference type="ARBA" id="ARBA00007532"/>
    </source>
</evidence>
<keyword evidence="10" id="KW-0472">Membrane</keyword>
<dbReference type="PRINTS" id="PR00411">
    <property type="entry name" value="PNDRDTASEI"/>
</dbReference>
<dbReference type="PRINTS" id="PR00368">
    <property type="entry name" value="FADPNR"/>
</dbReference>
<feature type="transmembrane region" description="Helical" evidence="10">
    <location>
        <begin position="211"/>
        <end position="231"/>
    </location>
</feature>
<dbReference type="AlphaFoldDB" id="A0A9D6Z409"/>
<dbReference type="InterPro" id="IPR016156">
    <property type="entry name" value="FAD/NAD-linked_Rdtase_dimer_sf"/>
</dbReference>
<proteinExistence type="inferred from homology"/>
<gene>
    <name evidence="14" type="ORF">HY912_13105</name>
</gene>
<dbReference type="Pfam" id="PF02852">
    <property type="entry name" value="Pyr_redox_dim"/>
    <property type="match status" value="1"/>
</dbReference>
<evidence type="ECO:0000259" key="11">
    <source>
        <dbReference type="Pfam" id="PF02852"/>
    </source>
</evidence>
<reference evidence="14" key="1">
    <citation type="submission" date="2020-07" db="EMBL/GenBank/DDBJ databases">
        <title>Huge and variable diversity of episymbiotic CPR bacteria and DPANN archaea in groundwater ecosystems.</title>
        <authorList>
            <person name="He C.Y."/>
            <person name="Keren R."/>
            <person name="Whittaker M."/>
            <person name="Farag I.F."/>
            <person name="Doudna J."/>
            <person name="Cate J.H.D."/>
            <person name="Banfield J.F."/>
        </authorList>
    </citation>
    <scope>NUCLEOTIDE SEQUENCE</scope>
    <source>
        <strain evidence="14">NC_groundwater_1664_Pr3_B-0.1um_52_9</strain>
    </source>
</reference>
<dbReference type="PANTHER" id="PTHR43014">
    <property type="entry name" value="MERCURIC REDUCTASE"/>
    <property type="match status" value="1"/>
</dbReference>
<evidence type="ECO:0000256" key="8">
    <source>
        <dbReference type="ARBA" id="ARBA00023284"/>
    </source>
</evidence>
<dbReference type="Gene3D" id="3.30.390.30">
    <property type="match status" value="1"/>
</dbReference>
<feature type="domain" description="Pyridine nucleotide-disulphide oxidoreductase dimerisation" evidence="11">
    <location>
        <begin position="633"/>
        <end position="742"/>
    </location>
</feature>
<dbReference type="FunFam" id="3.50.50.60:FF:000379">
    <property type="entry name" value="Mercuric reductase"/>
    <property type="match status" value="1"/>
</dbReference>
<dbReference type="GO" id="GO:0016668">
    <property type="term" value="F:oxidoreductase activity, acting on a sulfur group of donors, NAD(P) as acceptor"/>
    <property type="evidence" value="ECO:0007669"/>
    <property type="project" value="InterPro"/>
</dbReference>
<keyword evidence="3 9" id="KW-0285">Flavoprotein</keyword>
<dbReference type="PANTHER" id="PTHR43014:SF2">
    <property type="entry name" value="MERCURIC REDUCTASE"/>
    <property type="match status" value="1"/>
</dbReference>
<evidence type="ECO:0000259" key="12">
    <source>
        <dbReference type="Pfam" id="PF07992"/>
    </source>
</evidence>
<evidence type="ECO:0000256" key="9">
    <source>
        <dbReference type="RuleBase" id="RU003691"/>
    </source>
</evidence>
<evidence type="ECO:0000256" key="10">
    <source>
        <dbReference type="SAM" id="Phobius"/>
    </source>
</evidence>
<dbReference type="PROSITE" id="PS00076">
    <property type="entry name" value="PYRIDINE_REDOX_1"/>
    <property type="match status" value="1"/>
</dbReference>
<evidence type="ECO:0000256" key="7">
    <source>
        <dbReference type="ARBA" id="ARBA00023157"/>
    </source>
</evidence>
<feature type="transmembrane region" description="Helical" evidence="10">
    <location>
        <begin position="171"/>
        <end position="191"/>
    </location>
</feature>
<dbReference type="InterPro" id="IPR004099">
    <property type="entry name" value="Pyr_nucl-diS_OxRdtase_dimer"/>
</dbReference>